<evidence type="ECO:0000313" key="1">
    <source>
        <dbReference type="EMBL" id="ARF08138.1"/>
    </source>
</evidence>
<gene>
    <name evidence="1" type="ORF">Catovirus_1_188</name>
</gene>
<sequence>MKHIDVIPLLDSEANTTHCKFKLNFEDSLKFVTITLKQNNLKQSLKKVAIAPENKTLENMDLSKCVFIDDFTVKIPVQEKSSNDNYFIYMRLAGLIVEDMVEFESICSMDF</sequence>
<reference evidence="1" key="1">
    <citation type="journal article" date="2017" name="Science">
        <title>Giant viruses with an expanded complement of translation system components.</title>
        <authorList>
            <person name="Schulz F."/>
            <person name="Yutin N."/>
            <person name="Ivanova N.N."/>
            <person name="Ortega D.R."/>
            <person name="Lee T.K."/>
            <person name="Vierheilig J."/>
            <person name="Daims H."/>
            <person name="Horn M."/>
            <person name="Wagner M."/>
            <person name="Jensen G.J."/>
            <person name="Kyrpides N.C."/>
            <person name="Koonin E.V."/>
            <person name="Woyke T."/>
        </authorList>
    </citation>
    <scope>NUCLEOTIDE SEQUENCE</scope>
    <source>
        <strain evidence="1">CTV1</strain>
    </source>
</reference>
<accession>A0A1V0S919</accession>
<name>A0A1V0S919_9VIRU</name>
<dbReference type="EMBL" id="KY684083">
    <property type="protein sequence ID" value="ARF08138.1"/>
    <property type="molecule type" value="Genomic_DNA"/>
</dbReference>
<proteinExistence type="predicted"/>
<protein>
    <submittedName>
        <fullName evidence="1">Uncharacterized protein</fullName>
    </submittedName>
</protein>
<organism evidence="1">
    <name type="scientific">Catovirus CTV1</name>
    <dbReference type="NCBI Taxonomy" id="1977631"/>
    <lineage>
        <taxon>Viruses</taxon>
        <taxon>Varidnaviria</taxon>
        <taxon>Bamfordvirae</taxon>
        <taxon>Nucleocytoviricota</taxon>
        <taxon>Megaviricetes</taxon>
        <taxon>Imitervirales</taxon>
        <taxon>Mimiviridae</taxon>
        <taxon>Klosneuvirinae</taxon>
        <taxon>Catovirus</taxon>
    </lineage>
</organism>